<keyword evidence="9" id="KW-1185">Reference proteome</keyword>
<evidence type="ECO:0000256" key="4">
    <source>
        <dbReference type="ARBA" id="ARBA00022737"/>
    </source>
</evidence>
<dbReference type="CDD" id="cd23509">
    <property type="entry name" value="Gnk2-like"/>
    <property type="match status" value="2"/>
</dbReference>
<feature type="domain" description="Gnk2-homologous" evidence="7">
    <location>
        <begin position="19"/>
        <end position="123"/>
    </location>
</feature>
<keyword evidence="4" id="KW-0677">Repeat</keyword>
<comment type="caution">
    <text evidence="8">The sequence shown here is derived from an EMBL/GenBank/DDBJ whole genome shotgun (WGS) entry which is preliminary data.</text>
</comment>
<feature type="chain" id="PRO_5043944607" description="Gnk2-homologous domain-containing protein" evidence="6">
    <location>
        <begin position="19"/>
        <end position="254"/>
    </location>
</feature>
<evidence type="ECO:0000313" key="9">
    <source>
        <dbReference type="Proteomes" id="UP000775213"/>
    </source>
</evidence>
<feature type="domain" description="Gnk2-homologous" evidence="7">
    <location>
        <begin position="128"/>
        <end position="234"/>
    </location>
</feature>
<accession>A0AAV7HD37</accession>
<gene>
    <name evidence="8" type="ORF">IEQ34_005451</name>
</gene>
<dbReference type="GO" id="GO:0005576">
    <property type="term" value="C:extracellular region"/>
    <property type="evidence" value="ECO:0007669"/>
    <property type="project" value="UniProtKB-SubCell"/>
</dbReference>
<dbReference type="AlphaFoldDB" id="A0AAV7HD37"/>
<evidence type="ECO:0000259" key="7">
    <source>
        <dbReference type="PROSITE" id="PS51473"/>
    </source>
</evidence>
<proteinExistence type="inferred from homology"/>
<organism evidence="8 9">
    <name type="scientific">Dendrobium chrysotoxum</name>
    <name type="common">Orchid</name>
    <dbReference type="NCBI Taxonomy" id="161865"/>
    <lineage>
        <taxon>Eukaryota</taxon>
        <taxon>Viridiplantae</taxon>
        <taxon>Streptophyta</taxon>
        <taxon>Embryophyta</taxon>
        <taxon>Tracheophyta</taxon>
        <taxon>Spermatophyta</taxon>
        <taxon>Magnoliopsida</taxon>
        <taxon>Liliopsida</taxon>
        <taxon>Asparagales</taxon>
        <taxon>Orchidaceae</taxon>
        <taxon>Epidendroideae</taxon>
        <taxon>Malaxideae</taxon>
        <taxon>Dendrobiinae</taxon>
        <taxon>Dendrobium</taxon>
    </lineage>
</organism>
<comment type="subcellular location">
    <subcellularLocation>
        <location evidence="1">Secreted</location>
    </subcellularLocation>
</comment>
<evidence type="ECO:0000256" key="5">
    <source>
        <dbReference type="ARBA" id="ARBA00038515"/>
    </source>
</evidence>
<dbReference type="PANTHER" id="PTHR32411:SF55">
    <property type="entry name" value="CYSTEINE-RICH REPEAT SECRETORY PROTEIN 55"/>
    <property type="match status" value="1"/>
</dbReference>
<dbReference type="InterPro" id="IPR050581">
    <property type="entry name" value="CRR_secretory_protein"/>
</dbReference>
<dbReference type="PANTHER" id="PTHR32411">
    <property type="entry name" value="CYSTEINE-RICH REPEAT SECRETORY PROTEIN 38-RELATED"/>
    <property type="match status" value="1"/>
</dbReference>
<comment type="similarity">
    <text evidence="5">Belongs to the cysteine-rich repeat secretory protein family.</text>
</comment>
<evidence type="ECO:0000256" key="6">
    <source>
        <dbReference type="SAM" id="SignalP"/>
    </source>
</evidence>
<evidence type="ECO:0000256" key="3">
    <source>
        <dbReference type="ARBA" id="ARBA00022729"/>
    </source>
</evidence>
<protein>
    <recommendedName>
        <fullName evidence="7">Gnk2-homologous domain-containing protein</fullName>
    </recommendedName>
</protein>
<dbReference type="InterPro" id="IPR038408">
    <property type="entry name" value="GNK2_sf"/>
</dbReference>
<evidence type="ECO:0000256" key="2">
    <source>
        <dbReference type="ARBA" id="ARBA00022525"/>
    </source>
</evidence>
<evidence type="ECO:0000313" key="8">
    <source>
        <dbReference type="EMBL" id="KAH0465348.1"/>
    </source>
</evidence>
<dbReference type="Proteomes" id="UP000775213">
    <property type="component" value="Unassembled WGS sequence"/>
</dbReference>
<reference evidence="8 9" key="1">
    <citation type="journal article" date="2021" name="Hortic Res">
        <title>Chromosome-scale assembly of the Dendrobium chrysotoxum genome enhances the understanding of orchid evolution.</title>
        <authorList>
            <person name="Zhang Y."/>
            <person name="Zhang G.Q."/>
            <person name="Zhang D."/>
            <person name="Liu X.D."/>
            <person name="Xu X.Y."/>
            <person name="Sun W.H."/>
            <person name="Yu X."/>
            <person name="Zhu X."/>
            <person name="Wang Z.W."/>
            <person name="Zhao X."/>
            <person name="Zhong W.Y."/>
            <person name="Chen H."/>
            <person name="Yin W.L."/>
            <person name="Huang T."/>
            <person name="Niu S.C."/>
            <person name="Liu Z.J."/>
        </authorList>
    </citation>
    <scope>NUCLEOTIDE SEQUENCE [LARGE SCALE GENOMIC DNA]</scope>
    <source>
        <strain evidence="8">Lindl</strain>
    </source>
</reference>
<feature type="signal peptide" evidence="6">
    <location>
        <begin position="1"/>
        <end position="18"/>
    </location>
</feature>
<evidence type="ECO:0000256" key="1">
    <source>
        <dbReference type="ARBA" id="ARBA00004613"/>
    </source>
</evidence>
<dbReference type="PROSITE" id="PS51473">
    <property type="entry name" value="GNK2"/>
    <property type="match status" value="2"/>
</dbReference>
<dbReference type="EMBL" id="JAGFBR010000006">
    <property type="protein sequence ID" value="KAH0465348.1"/>
    <property type="molecule type" value="Genomic_DNA"/>
</dbReference>
<dbReference type="InterPro" id="IPR002902">
    <property type="entry name" value="GNK2"/>
</dbReference>
<keyword evidence="2" id="KW-0964">Secreted</keyword>
<dbReference type="Pfam" id="PF01657">
    <property type="entry name" value="Stress-antifung"/>
    <property type="match status" value="2"/>
</dbReference>
<name>A0AAV7HD37_DENCH</name>
<sequence>MDQLFFLFLILLPIATLSSDLTPYEICEKNFTENNMLQANINNILFDMVAKSSLRSYAISSYAAADGCETVYGVTRCQGDMSVQACSACITKAAQNIRTTCPDSAKSRIWYEECFLRYDTDDFLGKADKSFADVWESFYAAENPKAFKQAVGELMGEVMAATAEGSKKFGYGENHVSGKLTVYGMAQCTRDLGESECYSCLQNALEAMSDNCENQDGCRIFGSSCFIRYEIYEFFSFNAAGGAAAPAPSIVIDN</sequence>
<keyword evidence="3 6" id="KW-0732">Signal</keyword>
<dbReference type="Gene3D" id="3.30.430.20">
    <property type="entry name" value="Gnk2 domain, C-X8-C-X2-C motif"/>
    <property type="match status" value="2"/>
</dbReference>